<feature type="transmembrane region" description="Helical" evidence="2">
    <location>
        <begin position="20"/>
        <end position="43"/>
    </location>
</feature>
<feature type="region of interest" description="Disordered" evidence="1">
    <location>
        <begin position="202"/>
        <end position="232"/>
    </location>
</feature>
<gene>
    <name evidence="3" type="ORF">OsI_21431</name>
</gene>
<dbReference type="AlphaFoldDB" id="A2Y8Q3"/>
<accession>A2Y8Q3</accession>
<reference evidence="3 4" key="1">
    <citation type="journal article" date="2005" name="PLoS Biol.">
        <title>The genomes of Oryza sativa: a history of duplications.</title>
        <authorList>
            <person name="Yu J."/>
            <person name="Wang J."/>
            <person name="Lin W."/>
            <person name="Li S."/>
            <person name="Li H."/>
            <person name="Zhou J."/>
            <person name="Ni P."/>
            <person name="Dong W."/>
            <person name="Hu S."/>
            <person name="Zeng C."/>
            <person name="Zhang J."/>
            <person name="Zhang Y."/>
            <person name="Li R."/>
            <person name="Xu Z."/>
            <person name="Li S."/>
            <person name="Li X."/>
            <person name="Zheng H."/>
            <person name="Cong L."/>
            <person name="Lin L."/>
            <person name="Yin J."/>
            <person name="Geng J."/>
            <person name="Li G."/>
            <person name="Shi J."/>
            <person name="Liu J."/>
            <person name="Lv H."/>
            <person name="Li J."/>
            <person name="Wang J."/>
            <person name="Deng Y."/>
            <person name="Ran L."/>
            <person name="Shi X."/>
            <person name="Wang X."/>
            <person name="Wu Q."/>
            <person name="Li C."/>
            <person name="Ren X."/>
            <person name="Wang J."/>
            <person name="Wang X."/>
            <person name="Li D."/>
            <person name="Liu D."/>
            <person name="Zhang X."/>
            <person name="Ji Z."/>
            <person name="Zhao W."/>
            <person name="Sun Y."/>
            <person name="Zhang Z."/>
            <person name="Bao J."/>
            <person name="Han Y."/>
            <person name="Dong L."/>
            <person name="Ji J."/>
            <person name="Chen P."/>
            <person name="Wu S."/>
            <person name="Liu J."/>
            <person name="Xiao Y."/>
            <person name="Bu D."/>
            <person name="Tan J."/>
            <person name="Yang L."/>
            <person name="Ye C."/>
            <person name="Zhang J."/>
            <person name="Xu J."/>
            <person name="Zhou Y."/>
            <person name="Yu Y."/>
            <person name="Zhang B."/>
            <person name="Zhuang S."/>
            <person name="Wei H."/>
            <person name="Liu B."/>
            <person name="Lei M."/>
            <person name="Yu H."/>
            <person name="Li Y."/>
            <person name="Xu H."/>
            <person name="Wei S."/>
            <person name="He X."/>
            <person name="Fang L."/>
            <person name="Zhang Z."/>
            <person name="Zhang Y."/>
            <person name="Huang X."/>
            <person name="Su Z."/>
            <person name="Tong W."/>
            <person name="Li J."/>
            <person name="Tong Z."/>
            <person name="Li S."/>
            <person name="Ye J."/>
            <person name="Wang L."/>
            <person name="Fang L."/>
            <person name="Lei T."/>
            <person name="Chen C."/>
            <person name="Chen H."/>
            <person name="Xu Z."/>
            <person name="Li H."/>
            <person name="Huang H."/>
            <person name="Zhang F."/>
            <person name="Xu H."/>
            <person name="Li N."/>
            <person name="Zhao C."/>
            <person name="Li S."/>
            <person name="Dong L."/>
            <person name="Huang Y."/>
            <person name="Li L."/>
            <person name="Xi Y."/>
            <person name="Qi Q."/>
            <person name="Li W."/>
            <person name="Zhang B."/>
            <person name="Hu W."/>
            <person name="Zhang Y."/>
            <person name="Tian X."/>
            <person name="Jiao Y."/>
            <person name="Liang X."/>
            <person name="Jin J."/>
            <person name="Gao L."/>
            <person name="Zheng W."/>
            <person name="Hao B."/>
            <person name="Liu S."/>
            <person name="Wang W."/>
            <person name="Yuan L."/>
            <person name="Cao M."/>
            <person name="McDermott J."/>
            <person name="Samudrala R."/>
            <person name="Wang J."/>
            <person name="Wong G.K."/>
            <person name="Yang H."/>
        </authorList>
    </citation>
    <scope>NUCLEOTIDE SEQUENCE [LARGE SCALE GENOMIC DNA]</scope>
    <source>
        <strain evidence="4">cv. 93-11</strain>
    </source>
</reference>
<keyword evidence="2" id="KW-1133">Transmembrane helix</keyword>
<dbReference type="Gramene" id="BGIOSGA022034-TA">
    <property type="protein sequence ID" value="BGIOSGA022034-PA"/>
    <property type="gene ID" value="BGIOSGA022034"/>
</dbReference>
<sequence>MGMEDDAAGRGTTVPFLVAVRFVVALAVGAVTFAVIVMVIAMVSRPEEIQLSIDRGYITVYDDYGSEVLPTATTSLAAILGGFVQSRPSTAQLAVSLTASYSSQRGHKDKIINCSDITIGLVDMTLSPASWASGQMPAKINDTIVWFKLNNGFTLLKDTSHTEAMTVTITNSSQIMEYIEHRLKQEDVFHVLVMVHIITPSTNPNSPSPPPPPPPPSPAPAPAPSNAQSPSNNGPAHTFYCWPITIGYGYSALQDTDDVGCKSIGSSVVPGNQTNRANATSVTSGESMPVQIGG</sequence>
<evidence type="ECO:0000256" key="1">
    <source>
        <dbReference type="SAM" id="MobiDB-lite"/>
    </source>
</evidence>
<feature type="compositionally biased region" description="Pro residues" evidence="1">
    <location>
        <begin position="206"/>
        <end position="223"/>
    </location>
</feature>
<dbReference type="HOGENOM" id="CLU_1009612_0_0_1"/>
<proteinExistence type="predicted"/>
<keyword evidence="2" id="KW-0472">Membrane</keyword>
<name>A2Y8Q3_ORYSI</name>
<feature type="compositionally biased region" description="Polar residues" evidence="1">
    <location>
        <begin position="267"/>
        <end position="286"/>
    </location>
</feature>
<organism evidence="3 4">
    <name type="scientific">Oryza sativa subsp. indica</name>
    <name type="common">Rice</name>
    <dbReference type="NCBI Taxonomy" id="39946"/>
    <lineage>
        <taxon>Eukaryota</taxon>
        <taxon>Viridiplantae</taxon>
        <taxon>Streptophyta</taxon>
        <taxon>Embryophyta</taxon>
        <taxon>Tracheophyta</taxon>
        <taxon>Spermatophyta</taxon>
        <taxon>Magnoliopsida</taxon>
        <taxon>Liliopsida</taxon>
        <taxon>Poales</taxon>
        <taxon>Poaceae</taxon>
        <taxon>BOP clade</taxon>
        <taxon>Oryzoideae</taxon>
        <taxon>Oryzeae</taxon>
        <taxon>Oryzinae</taxon>
        <taxon>Oryza</taxon>
        <taxon>Oryza sativa</taxon>
    </lineage>
</organism>
<protein>
    <submittedName>
        <fullName evidence="3">Uncharacterized protein</fullName>
    </submittedName>
</protein>
<feature type="region of interest" description="Disordered" evidence="1">
    <location>
        <begin position="267"/>
        <end position="294"/>
    </location>
</feature>
<keyword evidence="4" id="KW-1185">Reference proteome</keyword>
<dbReference type="Proteomes" id="UP000007015">
    <property type="component" value="Chromosome 6"/>
</dbReference>
<dbReference type="OMA" id="TQSANIM"/>
<evidence type="ECO:0000256" key="2">
    <source>
        <dbReference type="SAM" id="Phobius"/>
    </source>
</evidence>
<evidence type="ECO:0000313" key="3">
    <source>
        <dbReference type="EMBL" id="EAY99463.1"/>
    </source>
</evidence>
<evidence type="ECO:0000313" key="4">
    <source>
        <dbReference type="Proteomes" id="UP000007015"/>
    </source>
</evidence>
<keyword evidence="2" id="KW-0812">Transmembrane</keyword>
<dbReference type="EMBL" id="CM000131">
    <property type="protein sequence ID" value="EAY99463.1"/>
    <property type="molecule type" value="Genomic_DNA"/>
</dbReference>